<feature type="compositionally biased region" description="Pro residues" evidence="7">
    <location>
        <begin position="188"/>
        <end position="202"/>
    </location>
</feature>
<accession>A0A4Z1PAQ2</accession>
<dbReference type="GO" id="GO:0008270">
    <property type="term" value="F:zinc ion binding"/>
    <property type="evidence" value="ECO:0007669"/>
    <property type="project" value="UniProtKB-KW"/>
</dbReference>
<dbReference type="FunFam" id="3.30.50.10:FF:000043">
    <property type="entry name" value="Sexual development transcription factor NsdD"/>
    <property type="match status" value="1"/>
</dbReference>
<evidence type="ECO:0000256" key="5">
    <source>
        <dbReference type="ARBA" id="ARBA00023163"/>
    </source>
</evidence>
<dbReference type="EMBL" id="SNSC02000014">
    <property type="protein sequence ID" value="TID18566.1"/>
    <property type="molecule type" value="Genomic_DNA"/>
</dbReference>
<feature type="region of interest" description="Disordered" evidence="7">
    <location>
        <begin position="29"/>
        <end position="319"/>
    </location>
</feature>
<dbReference type="GO" id="GO:0043565">
    <property type="term" value="F:sequence-specific DNA binding"/>
    <property type="evidence" value="ECO:0007669"/>
    <property type="project" value="InterPro"/>
</dbReference>
<feature type="compositionally biased region" description="Low complexity" evidence="7">
    <location>
        <begin position="59"/>
        <end position="69"/>
    </location>
</feature>
<comment type="caution">
    <text evidence="9">The sequence shown here is derived from an EMBL/GenBank/DDBJ whole genome shotgun (WGS) entry which is preliminary data.</text>
</comment>
<feature type="region of interest" description="Disordered" evidence="7">
    <location>
        <begin position="429"/>
        <end position="466"/>
    </location>
</feature>
<keyword evidence="10" id="KW-1185">Reference proteome</keyword>
<dbReference type="SUPFAM" id="SSF57716">
    <property type="entry name" value="Glucocorticoid receptor-like (DNA-binding domain)"/>
    <property type="match status" value="1"/>
</dbReference>
<dbReference type="PANTHER" id="PTHR47172:SF24">
    <property type="entry name" value="GATA ZINC FINGER DOMAIN-CONTAINING PROTEIN 14-RELATED"/>
    <property type="match status" value="1"/>
</dbReference>
<evidence type="ECO:0000313" key="9">
    <source>
        <dbReference type="EMBL" id="TID18566.1"/>
    </source>
</evidence>
<evidence type="ECO:0000259" key="8">
    <source>
        <dbReference type="PROSITE" id="PS50114"/>
    </source>
</evidence>
<feature type="compositionally biased region" description="Polar residues" evidence="7">
    <location>
        <begin position="75"/>
        <end position="84"/>
    </location>
</feature>
<dbReference type="PANTHER" id="PTHR47172">
    <property type="entry name" value="OS01G0976800 PROTEIN"/>
    <property type="match status" value="1"/>
</dbReference>
<feature type="compositionally biased region" description="Polar residues" evidence="7">
    <location>
        <begin position="281"/>
        <end position="291"/>
    </location>
</feature>
<gene>
    <name evidence="9" type="ORF">E6O75_ATG06642</name>
</gene>
<dbReference type="PROSITE" id="PS00344">
    <property type="entry name" value="GATA_ZN_FINGER_1"/>
    <property type="match status" value="1"/>
</dbReference>
<dbReference type="CDD" id="cd00202">
    <property type="entry name" value="ZnF_GATA"/>
    <property type="match status" value="1"/>
</dbReference>
<feature type="domain" description="GATA-type" evidence="8">
    <location>
        <begin position="460"/>
        <end position="490"/>
    </location>
</feature>
<feature type="compositionally biased region" description="Polar residues" evidence="7">
    <location>
        <begin position="237"/>
        <end position="266"/>
    </location>
</feature>
<feature type="compositionally biased region" description="Basic and acidic residues" evidence="7">
    <location>
        <begin position="157"/>
        <end position="169"/>
    </location>
</feature>
<feature type="compositionally biased region" description="Pro residues" evidence="7">
    <location>
        <begin position="304"/>
        <end position="313"/>
    </location>
</feature>
<feature type="compositionally biased region" description="Polar residues" evidence="7">
    <location>
        <begin position="137"/>
        <end position="153"/>
    </location>
</feature>
<dbReference type="GO" id="GO:0006355">
    <property type="term" value="P:regulation of DNA-templated transcription"/>
    <property type="evidence" value="ECO:0007669"/>
    <property type="project" value="InterPro"/>
</dbReference>
<dbReference type="Gene3D" id="3.30.50.10">
    <property type="entry name" value="Erythroid Transcription Factor GATA-1, subunit A"/>
    <property type="match status" value="1"/>
</dbReference>
<dbReference type="Proteomes" id="UP000298493">
    <property type="component" value="Unassembled WGS sequence"/>
</dbReference>
<dbReference type="Pfam" id="PF00320">
    <property type="entry name" value="GATA"/>
    <property type="match status" value="1"/>
</dbReference>
<evidence type="ECO:0000256" key="2">
    <source>
        <dbReference type="ARBA" id="ARBA00022771"/>
    </source>
</evidence>
<reference evidence="9 10" key="1">
    <citation type="submission" date="2019-04" db="EMBL/GenBank/DDBJ databases">
        <title>High contiguity whole genome sequence and gene annotation resource for two Venturia nashicola isolates.</title>
        <authorList>
            <person name="Prokchorchik M."/>
            <person name="Won K."/>
            <person name="Lee Y."/>
            <person name="Choi E.D."/>
            <person name="Segonzac C."/>
            <person name="Sohn K.H."/>
        </authorList>
    </citation>
    <scope>NUCLEOTIDE SEQUENCE [LARGE SCALE GENOMIC DNA]</scope>
    <source>
        <strain evidence="9 10">PRI2</strain>
    </source>
</reference>
<evidence type="ECO:0000256" key="3">
    <source>
        <dbReference type="ARBA" id="ARBA00022833"/>
    </source>
</evidence>
<keyword evidence="1" id="KW-0479">Metal-binding</keyword>
<keyword evidence="5" id="KW-0804">Transcription</keyword>
<proteinExistence type="predicted"/>
<feature type="compositionally biased region" description="Polar residues" evidence="7">
    <location>
        <begin position="205"/>
        <end position="215"/>
    </location>
</feature>
<keyword evidence="2 6" id="KW-0863">Zinc-finger</keyword>
<dbReference type="InterPro" id="IPR000679">
    <property type="entry name" value="Znf_GATA"/>
</dbReference>
<name>A0A4Z1PAQ2_9PEZI</name>
<dbReference type="InterPro" id="IPR013088">
    <property type="entry name" value="Znf_NHR/GATA"/>
</dbReference>
<dbReference type="SMART" id="SM00401">
    <property type="entry name" value="ZnF_GATA"/>
    <property type="match status" value="1"/>
</dbReference>
<dbReference type="AlphaFoldDB" id="A0A4Z1PAQ2"/>
<protein>
    <recommendedName>
        <fullName evidence="8">GATA-type domain-containing protein</fullName>
    </recommendedName>
</protein>
<evidence type="ECO:0000313" key="10">
    <source>
        <dbReference type="Proteomes" id="UP000298493"/>
    </source>
</evidence>
<organism evidence="9 10">
    <name type="scientific">Venturia nashicola</name>
    <dbReference type="NCBI Taxonomy" id="86259"/>
    <lineage>
        <taxon>Eukaryota</taxon>
        <taxon>Fungi</taxon>
        <taxon>Dikarya</taxon>
        <taxon>Ascomycota</taxon>
        <taxon>Pezizomycotina</taxon>
        <taxon>Dothideomycetes</taxon>
        <taxon>Pleosporomycetidae</taxon>
        <taxon>Venturiales</taxon>
        <taxon>Venturiaceae</taxon>
        <taxon>Venturia</taxon>
    </lineage>
</organism>
<dbReference type="STRING" id="86259.A0A4Z1PAQ2"/>
<sequence length="521" mass="56005">METLAAINRQSAALPSIDCLDKIKREEDCHQRNHSTTAMGSPSFSFNCPPPPPYSQNHASSASAPSSAGLPPPNNLTSPPGSRRTSGEDQPRPPPSAPRQSLPSILEALGGSDLALAYPAHQPGPPSTAPIPAFFQTPISSSADIQRRPTFTSGPPDLHRSVEVHRPAELPKSGHIHRSAEPHRFSQVPPPHSPYMSRPPPQQGHGPSTPTSQTHSEGRPPYPPPNARLPSLHPIRTGSSPVTTPRTSGYPLSQQPSPGYDSTSHSAPAPYNGYAQYGPPSYQQPQATSGPVYTPSAASAAPSRYPPSHPPWAPGHDYHNRVDERGVTVKRHLDIFELEASLNEVAECSGQMLEFSREYGSRAHSNQRTGLSPSSVPHLQAVDELLAKNDKLRDSLLRIREVVEQQRAAMEDQLKDPNRDSHMRYASEANGSYSDKMEGSGGFANGEGKKRRGRAAPPGRCHSCNRAETPEWRRGPDGARTLCNACGLHYAKLTRKMGANKAAIGTSNLRPKSLGPGSPGA</sequence>
<dbReference type="PROSITE" id="PS50114">
    <property type="entry name" value="GATA_ZN_FINGER_2"/>
    <property type="match status" value="1"/>
</dbReference>
<keyword evidence="3" id="KW-0862">Zinc</keyword>
<evidence type="ECO:0000256" key="7">
    <source>
        <dbReference type="SAM" id="MobiDB-lite"/>
    </source>
</evidence>
<evidence type="ECO:0000256" key="1">
    <source>
        <dbReference type="ARBA" id="ARBA00022723"/>
    </source>
</evidence>
<keyword evidence="4" id="KW-0805">Transcription regulation</keyword>
<evidence type="ECO:0000256" key="6">
    <source>
        <dbReference type="PROSITE-ProRule" id="PRU00094"/>
    </source>
</evidence>
<evidence type="ECO:0000256" key="4">
    <source>
        <dbReference type="ARBA" id="ARBA00023015"/>
    </source>
</evidence>